<evidence type="ECO:0000256" key="4">
    <source>
        <dbReference type="ARBA" id="ARBA00022989"/>
    </source>
</evidence>
<keyword evidence="5 7" id="KW-0472">Membrane</keyword>
<evidence type="ECO:0000256" key="5">
    <source>
        <dbReference type="ARBA" id="ARBA00023136"/>
    </source>
</evidence>
<comment type="subcellular location">
    <subcellularLocation>
        <location evidence="1">Membrane</location>
        <topology evidence="1">Single-pass membrane protein</topology>
    </subcellularLocation>
</comment>
<feature type="transmembrane region" description="Helical" evidence="7">
    <location>
        <begin position="6"/>
        <end position="30"/>
    </location>
</feature>
<evidence type="ECO:0000256" key="1">
    <source>
        <dbReference type="ARBA" id="ARBA00004167"/>
    </source>
</evidence>
<evidence type="ECO:0000313" key="8">
    <source>
        <dbReference type="Ensembl" id="ENSPMGP00000022118.1"/>
    </source>
</evidence>
<reference evidence="8" key="2">
    <citation type="submission" date="2025-09" db="UniProtKB">
        <authorList>
            <consortium name="Ensembl"/>
        </authorList>
    </citation>
    <scope>IDENTIFICATION</scope>
</reference>
<dbReference type="Pfam" id="PF15069">
    <property type="entry name" value="FAM163"/>
    <property type="match status" value="1"/>
</dbReference>
<comment type="similarity">
    <text evidence="2">Belongs to the FAM163 family.</text>
</comment>
<dbReference type="AlphaFoldDB" id="A0A3B4AYC1"/>
<evidence type="ECO:0000256" key="7">
    <source>
        <dbReference type="SAM" id="Phobius"/>
    </source>
</evidence>
<feature type="region of interest" description="Disordered" evidence="6">
    <location>
        <begin position="37"/>
        <end position="87"/>
    </location>
</feature>
<evidence type="ECO:0000256" key="3">
    <source>
        <dbReference type="ARBA" id="ARBA00022692"/>
    </source>
</evidence>
<protein>
    <submittedName>
        <fullName evidence="8">Uncharacterized protein</fullName>
    </submittedName>
</protein>
<accession>A0A3B4AYC1</accession>
<feature type="compositionally biased region" description="Low complexity" evidence="6">
    <location>
        <begin position="37"/>
        <end position="86"/>
    </location>
</feature>
<name>A0A3B4AYC1_9GOBI</name>
<dbReference type="Proteomes" id="UP000261520">
    <property type="component" value="Unplaced"/>
</dbReference>
<evidence type="ECO:0000256" key="2">
    <source>
        <dbReference type="ARBA" id="ARBA00006760"/>
    </source>
</evidence>
<sequence>MSAGTVVIAGAVLAAVILLTIVGVLCLCRLQVQGLNTRGRTGPAAAPRRPLLPLPSATAHTTAPHAHARSPSASSAPPAPGTGATSLCTANSSLSAPMFRSTSSKLLLKTIINSRKNNKLELLTMREVSHHSVSTDV</sequence>
<dbReference type="Ensembl" id="ENSPMGT00000023560.1">
    <property type="protein sequence ID" value="ENSPMGP00000022118.1"/>
    <property type="gene ID" value="ENSPMGG00000017907.1"/>
</dbReference>
<keyword evidence="9" id="KW-1185">Reference proteome</keyword>
<organism evidence="8 9">
    <name type="scientific">Periophthalmus magnuspinnatus</name>
    <dbReference type="NCBI Taxonomy" id="409849"/>
    <lineage>
        <taxon>Eukaryota</taxon>
        <taxon>Metazoa</taxon>
        <taxon>Chordata</taxon>
        <taxon>Craniata</taxon>
        <taxon>Vertebrata</taxon>
        <taxon>Euteleostomi</taxon>
        <taxon>Actinopterygii</taxon>
        <taxon>Neopterygii</taxon>
        <taxon>Teleostei</taxon>
        <taxon>Neoteleostei</taxon>
        <taxon>Acanthomorphata</taxon>
        <taxon>Gobiaria</taxon>
        <taxon>Gobiiformes</taxon>
        <taxon>Gobioidei</taxon>
        <taxon>Gobiidae</taxon>
        <taxon>Oxudercinae</taxon>
        <taxon>Periophthalmus</taxon>
    </lineage>
</organism>
<dbReference type="InterPro" id="IPR029379">
    <property type="entry name" value="FAM163"/>
</dbReference>
<keyword evidence="3 7" id="KW-0812">Transmembrane</keyword>
<reference evidence="8" key="1">
    <citation type="submission" date="2025-08" db="UniProtKB">
        <authorList>
            <consortium name="Ensembl"/>
        </authorList>
    </citation>
    <scope>IDENTIFICATION</scope>
</reference>
<evidence type="ECO:0000256" key="6">
    <source>
        <dbReference type="SAM" id="MobiDB-lite"/>
    </source>
</evidence>
<keyword evidence="4 7" id="KW-1133">Transmembrane helix</keyword>
<proteinExistence type="inferred from homology"/>
<evidence type="ECO:0000313" key="9">
    <source>
        <dbReference type="Proteomes" id="UP000261520"/>
    </source>
</evidence>
<dbReference type="GO" id="GO:0016020">
    <property type="term" value="C:membrane"/>
    <property type="evidence" value="ECO:0007669"/>
    <property type="project" value="UniProtKB-SubCell"/>
</dbReference>